<dbReference type="RefSeq" id="YP_009220212.1">
    <property type="nucleotide sequence ID" value="NC_029031.1"/>
</dbReference>
<evidence type="ECO:0000313" key="1">
    <source>
        <dbReference type="EMBL" id="AGK86679.1"/>
    </source>
</evidence>
<reference evidence="1 2" key="2">
    <citation type="journal article" date="2015" name="PLoS ONE">
        <title>Comparative Genomic and Phylogenomic Analyses Reveal a Conserved Core Genome Shared by Estuarine and Oceanic Cyanopodoviruses.</title>
        <authorList>
            <person name="Huang S."/>
            <person name="Zhang S."/>
            <person name="Jiao N."/>
            <person name="Chen F."/>
        </authorList>
    </citation>
    <scope>NUCLEOTIDE SEQUENCE [LARGE SCALE GENOMIC DNA]</scope>
</reference>
<dbReference type="EMBL" id="KC310805">
    <property type="protein sequence ID" value="AGK86679.1"/>
    <property type="molecule type" value="Genomic_DNA"/>
</dbReference>
<keyword evidence="2" id="KW-1185">Reference proteome</keyword>
<dbReference type="KEGG" id="vg:26646385"/>
<evidence type="ECO:0000313" key="2">
    <source>
        <dbReference type="Proteomes" id="UP000030042"/>
    </source>
</evidence>
<dbReference type="GeneID" id="26646385"/>
<accession>A0A096VKU0</accession>
<name>A0A096VKU0_9CAUD</name>
<reference evidence="2" key="1">
    <citation type="submission" date="2012-12" db="EMBL/GenBank/DDBJ databases">
        <title>Genomics of marine cyanopodoviruses.</title>
        <authorList>
            <person name="Chen F."/>
            <person name="Huang S."/>
        </authorList>
    </citation>
    <scope>NUCLEOTIDE SEQUENCE [LARGE SCALE GENOMIC DNA]</scope>
</reference>
<protein>
    <submittedName>
        <fullName evidence="1">Uncharacterized protein</fullName>
    </submittedName>
</protein>
<dbReference type="Proteomes" id="UP000030042">
    <property type="component" value="Segment"/>
</dbReference>
<gene>
    <name evidence="1" type="ORF">S-CBP42_0028</name>
</gene>
<proteinExistence type="predicted"/>
<organism evidence="1 2">
    <name type="scientific">Synechococcus phage S-CBP42</name>
    <dbReference type="NCBI Taxonomy" id="461711"/>
    <lineage>
        <taxon>Viruses</taxon>
        <taxon>Duplodnaviria</taxon>
        <taxon>Heunggongvirae</taxon>
        <taxon>Uroviricota</taxon>
        <taxon>Caudoviricetes</taxon>
        <taxon>Autographivirales</taxon>
        <taxon>Aegirvirus</taxon>
        <taxon>Aegirvirus SCBP42</taxon>
    </lineage>
</organism>
<sequence>MVHLGWPGLSYQLVVCDHDPYQLCCLISYMIEVGQMGREVQVN</sequence>